<reference evidence="2" key="1">
    <citation type="submission" date="2017-02" db="EMBL/GenBank/DDBJ databases">
        <authorList>
            <person name="Varghese N."/>
            <person name="Submissions S."/>
        </authorList>
    </citation>
    <scope>NUCLEOTIDE SEQUENCE [LARGE SCALE GENOMIC DNA]</scope>
    <source>
        <strain evidence="2">DSM 23966</strain>
    </source>
</reference>
<evidence type="ECO:0000313" key="2">
    <source>
        <dbReference type="Proteomes" id="UP000190042"/>
    </source>
</evidence>
<name>A0A1T4Y2A4_9BACL</name>
<dbReference type="AlphaFoldDB" id="A0A1T4Y2A4"/>
<evidence type="ECO:0000313" key="1">
    <source>
        <dbReference type="EMBL" id="SKA95870.1"/>
    </source>
</evidence>
<keyword evidence="2" id="KW-1185">Reference proteome</keyword>
<organism evidence="1 2">
    <name type="scientific">Sporosarcina newyorkensis</name>
    <dbReference type="NCBI Taxonomy" id="759851"/>
    <lineage>
        <taxon>Bacteria</taxon>
        <taxon>Bacillati</taxon>
        <taxon>Bacillota</taxon>
        <taxon>Bacilli</taxon>
        <taxon>Bacillales</taxon>
        <taxon>Caryophanaceae</taxon>
        <taxon>Sporosarcina</taxon>
    </lineage>
</organism>
<gene>
    <name evidence="1" type="ORF">SAMN04244570_1720</name>
</gene>
<dbReference type="Proteomes" id="UP000190042">
    <property type="component" value="Unassembled WGS sequence"/>
</dbReference>
<dbReference type="EMBL" id="FUYJ01000002">
    <property type="protein sequence ID" value="SKA95870.1"/>
    <property type="molecule type" value="Genomic_DNA"/>
</dbReference>
<proteinExistence type="predicted"/>
<protein>
    <submittedName>
        <fullName evidence="1">Uncharacterized protein</fullName>
    </submittedName>
</protein>
<accession>A0A1T4Y2A4</accession>
<sequence>MEGTNLKFCCYMDLTVRYMCGLSLRRDRVGRTFALLKGQYEDDERCLMQLGKPSGGKGQRAYLYFCRQFLQTVTV</sequence>